<accession>A0A9X0DJ05</accession>
<gene>
    <name evidence="2" type="ORF">OCU04_006044</name>
</gene>
<dbReference type="AlphaFoldDB" id="A0A9X0DJ05"/>
<evidence type="ECO:0000313" key="3">
    <source>
        <dbReference type="Proteomes" id="UP001152300"/>
    </source>
</evidence>
<name>A0A9X0DJ05_9HELO</name>
<feature type="region of interest" description="Disordered" evidence="1">
    <location>
        <begin position="1"/>
        <end position="34"/>
    </location>
</feature>
<feature type="region of interest" description="Disordered" evidence="1">
    <location>
        <begin position="94"/>
        <end position="114"/>
    </location>
</feature>
<dbReference type="EMBL" id="JAPEIS010000006">
    <property type="protein sequence ID" value="KAJ8065356.1"/>
    <property type="molecule type" value="Genomic_DNA"/>
</dbReference>
<evidence type="ECO:0000313" key="2">
    <source>
        <dbReference type="EMBL" id="KAJ8065356.1"/>
    </source>
</evidence>
<sequence>MPSFAELLKKSSRTSSSDQFSPVRPARGLNELDFDNHKLPDGISNLSLNPISTSKAKSGREGAITNSSYCDLDLGHSNGNNGKFYASHHASEQRWQSEINDSDGTDKSHRPNLSAEIDLDSGRRGYLQSRRSDLSGIEEVEEEEELYTSEENPVEAFTALFDVDMENRLEKLQHNVSNVTLKDDDSDDRLELVDSRCALLAPSGTRWSATNLAEDNKQFSASDLIKRLTTLKKQQESEKGLRRRLMIKVNHGREDWRVLNRSKMGSSRSARKYMELRTKAEI</sequence>
<comment type="caution">
    <text evidence="2">The sequence shown here is derived from an EMBL/GenBank/DDBJ whole genome shotgun (WGS) entry which is preliminary data.</text>
</comment>
<dbReference type="OrthoDB" id="3552175at2759"/>
<keyword evidence="3" id="KW-1185">Reference proteome</keyword>
<evidence type="ECO:0000256" key="1">
    <source>
        <dbReference type="SAM" id="MobiDB-lite"/>
    </source>
</evidence>
<organism evidence="2 3">
    <name type="scientific">Sclerotinia nivalis</name>
    <dbReference type="NCBI Taxonomy" id="352851"/>
    <lineage>
        <taxon>Eukaryota</taxon>
        <taxon>Fungi</taxon>
        <taxon>Dikarya</taxon>
        <taxon>Ascomycota</taxon>
        <taxon>Pezizomycotina</taxon>
        <taxon>Leotiomycetes</taxon>
        <taxon>Helotiales</taxon>
        <taxon>Sclerotiniaceae</taxon>
        <taxon>Sclerotinia</taxon>
    </lineage>
</organism>
<reference evidence="2" key="1">
    <citation type="submission" date="2022-11" db="EMBL/GenBank/DDBJ databases">
        <title>Genome Resource of Sclerotinia nivalis Strain SnTB1, a Plant Pathogen Isolated from American Ginseng.</title>
        <authorList>
            <person name="Fan S."/>
        </authorList>
    </citation>
    <scope>NUCLEOTIDE SEQUENCE</scope>
    <source>
        <strain evidence="2">SnTB1</strain>
    </source>
</reference>
<protein>
    <submittedName>
        <fullName evidence="2">Uncharacterized protein</fullName>
    </submittedName>
</protein>
<proteinExistence type="predicted"/>
<dbReference type="Proteomes" id="UP001152300">
    <property type="component" value="Unassembled WGS sequence"/>
</dbReference>